<reference evidence="2" key="3">
    <citation type="submission" date="2015-04" db="UniProtKB">
        <authorList>
            <consortium name="EnsemblPlants"/>
        </authorList>
    </citation>
    <scope>IDENTIFICATION</scope>
    <source>
        <strain evidence="2">cv. Jemalong A17</strain>
    </source>
</reference>
<reference evidence="1 3" key="1">
    <citation type="journal article" date="2011" name="Nature">
        <title>The Medicago genome provides insight into the evolution of rhizobial symbioses.</title>
        <authorList>
            <person name="Young N.D."/>
            <person name="Debelle F."/>
            <person name="Oldroyd G.E."/>
            <person name="Geurts R."/>
            <person name="Cannon S.B."/>
            <person name="Udvardi M.K."/>
            <person name="Benedito V.A."/>
            <person name="Mayer K.F."/>
            <person name="Gouzy J."/>
            <person name="Schoof H."/>
            <person name="Van de Peer Y."/>
            <person name="Proost S."/>
            <person name="Cook D.R."/>
            <person name="Meyers B.C."/>
            <person name="Spannagl M."/>
            <person name="Cheung F."/>
            <person name="De Mita S."/>
            <person name="Krishnakumar V."/>
            <person name="Gundlach H."/>
            <person name="Zhou S."/>
            <person name="Mudge J."/>
            <person name="Bharti A.K."/>
            <person name="Murray J.D."/>
            <person name="Naoumkina M.A."/>
            <person name="Rosen B."/>
            <person name="Silverstein K.A."/>
            <person name="Tang H."/>
            <person name="Rombauts S."/>
            <person name="Zhao P.X."/>
            <person name="Zhou P."/>
            <person name="Barbe V."/>
            <person name="Bardou P."/>
            <person name="Bechner M."/>
            <person name="Bellec A."/>
            <person name="Berger A."/>
            <person name="Berges H."/>
            <person name="Bidwell S."/>
            <person name="Bisseling T."/>
            <person name="Choisne N."/>
            <person name="Couloux A."/>
            <person name="Denny R."/>
            <person name="Deshpande S."/>
            <person name="Dai X."/>
            <person name="Doyle J.J."/>
            <person name="Dudez A.M."/>
            <person name="Farmer A.D."/>
            <person name="Fouteau S."/>
            <person name="Franken C."/>
            <person name="Gibelin C."/>
            <person name="Gish J."/>
            <person name="Goldstein S."/>
            <person name="Gonzalez A.J."/>
            <person name="Green P.J."/>
            <person name="Hallab A."/>
            <person name="Hartog M."/>
            <person name="Hua A."/>
            <person name="Humphray S.J."/>
            <person name="Jeong D.H."/>
            <person name="Jing Y."/>
            <person name="Jocker A."/>
            <person name="Kenton S.M."/>
            <person name="Kim D.J."/>
            <person name="Klee K."/>
            <person name="Lai H."/>
            <person name="Lang C."/>
            <person name="Lin S."/>
            <person name="Macmil S.L."/>
            <person name="Magdelenat G."/>
            <person name="Matthews L."/>
            <person name="McCorrison J."/>
            <person name="Monaghan E.L."/>
            <person name="Mun J.H."/>
            <person name="Najar F.Z."/>
            <person name="Nicholson C."/>
            <person name="Noirot C."/>
            <person name="O'Bleness M."/>
            <person name="Paule C.R."/>
            <person name="Poulain J."/>
            <person name="Prion F."/>
            <person name="Qin B."/>
            <person name="Qu C."/>
            <person name="Retzel E.F."/>
            <person name="Riddle C."/>
            <person name="Sallet E."/>
            <person name="Samain S."/>
            <person name="Samson N."/>
            <person name="Sanders I."/>
            <person name="Saurat O."/>
            <person name="Scarpelli C."/>
            <person name="Schiex T."/>
            <person name="Segurens B."/>
            <person name="Severin A.J."/>
            <person name="Sherrier D.J."/>
            <person name="Shi R."/>
            <person name="Sims S."/>
            <person name="Singer S.R."/>
            <person name="Sinharoy S."/>
            <person name="Sterck L."/>
            <person name="Viollet A."/>
            <person name="Wang B.B."/>
            <person name="Wang K."/>
            <person name="Wang M."/>
            <person name="Wang X."/>
            <person name="Warfsmann J."/>
            <person name="Weissenbach J."/>
            <person name="White D.D."/>
            <person name="White J.D."/>
            <person name="Wiley G.B."/>
            <person name="Wincker P."/>
            <person name="Xing Y."/>
            <person name="Yang L."/>
            <person name="Yao Z."/>
            <person name="Ying F."/>
            <person name="Zhai J."/>
            <person name="Zhou L."/>
            <person name="Zuber A."/>
            <person name="Denarie J."/>
            <person name="Dixon R.A."/>
            <person name="May G.D."/>
            <person name="Schwartz D.C."/>
            <person name="Rogers J."/>
            <person name="Quetier F."/>
            <person name="Town C.D."/>
            <person name="Roe B.A."/>
        </authorList>
    </citation>
    <scope>NUCLEOTIDE SEQUENCE [LARGE SCALE GENOMIC DNA]</scope>
    <source>
        <strain evidence="1">A17</strain>
        <strain evidence="2 3">cv. Jemalong A17</strain>
    </source>
</reference>
<organism evidence="1 3">
    <name type="scientific">Medicago truncatula</name>
    <name type="common">Barrel medic</name>
    <name type="synonym">Medicago tribuloides</name>
    <dbReference type="NCBI Taxonomy" id="3880"/>
    <lineage>
        <taxon>Eukaryota</taxon>
        <taxon>Viridiplantae</taxon>
        <taxon>Streptophyta</taxon>
        <taxon>Embryophyta</taxon>
        <taxon>Tracheophyta</taxon>
        <taxon>Spermatophyta</taxon>
        <taxon>Magnoliopsida</taxon>
        <taxon>eudicotyledons</taxon>
        <taxon>Gunneridae</taxon>
        <taxon>Pentapetalae</taxon>
        <taxon>rosids</taxon>
        <taxon>fabids</taxon>
        <taxon>Fabales</taxon>
        <taxon>Fabaceae</taxon>
        <taxon>Papilionoideae</taxon>
        <taxon>50 kb inversion clade</taxon>
        <taxon>NPAAA clade</taxon>
        <taxon>Hologalegina</taxon>
        <taxon>IRL clade</taxon>
        <taxon>Trifolieae</taxon>
        <taxon>Medicago</taxon>
    </lineage>
</organism>
<evidence type="ECO:0000313" key="3">
    <source>
        <dbReference type="Proteomes" id="UP000002051"/>
    </source>
</evidence>
<dbReference type="HOGENOM" id="CLU_2726021_0_0_1"/>
<name>G7KNF2_MEDTR</name>
<dbReference type="PaxDb" id="3880-AES75895"/>
<dbReference type="EMBL" id="CM001222">
    <property type="protein sequence ID" value="AES75895.1"/>
    <property type="molecule type" value="Genomic_DNA"/>
</dbReference>
<evidence type="ECO:0000313" key="2">
    <source>
        <dbReference type="EnsemblPlants" id="AES75895"/>
    </source>
</evidence>
<gene>
    <name evidence="1" type="ordered locus">MTR_6g061610</name>
</gene>
<evidence type="ECO:0000313" key="1">
    <source>
        <dbReference type="EMBL" id="AES75895.1"/>
    </source>
</evidence>
<protein>
    <submittedName>
        <fullName evidence="1 2">Uncharacterized protein</fullName>
    </submittedName>
</protein>
<dbReference type="AlphaFoldDB" id="G7KNF2"/>
<accession>G7KNF2</accession>
<sequence>MVGAHVLKVIPQLTAVALLYAQQQLHASASSDENMESERSTIDGEVFQGNMMRHLFPNSENIFKINDLVTIY</sequence>
<dbReference type="Proteomes" id="UP000002051">
    <property type="component" value="Chromosome 6"/>
</dbReference>
<reference evidence="1 3" key="2">
    <citation type="journal article" date="2014" name="BMC Genomics">
        <title>An improved genome release (version Mt4.0) for the model legume Medicago truncatula.</title>
        <authorList>
            <person name="Tang H."/>
            <person name="Krishnakumar V."/>
            <person name="Bidwell S."/>
            <person name="Rosen B."/>
            <person name="Chan A."/>
            <person name="Zhou S."/>
            <person name="Gentzbittel L."/>
            <person name="Childs K.L."/>
            <person name="Yandell M."/>
            <person name="Gundlach H."/>
            <person name="Mayer K.F."/>
            <person name="Schwartz D.C."/>
            <person name="Town C.D."/>
        </authorList>
    </citation>
    <scope>GENOME REANNOTATION</scope>
    <source>
        <strain evidence="2 3">cv. Jemalong A17</strain>
    </source>
</reference>
<proteinExistence type="predicted"/>
<keyword evidence="3" id="KW-1185">Reference proteome</keyword>
<dbReference type="EnsemblPlants" id="AES75895">
    <property type="protein sequence ID" value="AES75895"/>
    <property type="gene ID" value="MTR_6g061610"/>
</dbReference>